<dbReference type="EMBL" id="JAZHXI010000018">
    <property type="protein sequence ID" value="KAL2061566.1"/>
    <property type="molecule type" value="Genomic_DNA"/>
</dbReference>
<reference evidence="1 2" key="1">
    <citation type="journal article" date="2024" name="Commun. Biol.">
        <title>Comparative genomic analysis of thermophilic fungi reveals convergent evolutionary adaptations and gene losses.</title>
        <authorList>
            <person name="Steindorff A.S."/>
            <person name="Aguilar-Pontes M.V."/>
            <person name="Robinson A.J."/>
            <person name="Andreopoulos B."/>
            <person name="LaButti K."/>
            <person name="Kuo A."/>
            <person name="Mondo S."/>
            <person name="Riley R."/>
            <person name="Otillar R."/>
            <person name="Haridas S."/>
            <person name="Lipzen A."/>
            <person name="Grimwood J."/>
            <person name="Schmutz J."/>
            <person name="Clum A."/>
            <person name="Reid I.D."/>
            <person name="Moisan M.C."/>
            <person name="Butler G."/>
            <person name="Nguyen T.T.M."/>
            <person name="Dewar K."/>
            <person name="Conant G."/>
            <person name="Drula E."/>
            <person name="Henrissat B."/>
            <person name="Hansel C."/>
            <person name="Singer S."/>
            <person name="Hutchinson M.I."/>
            <person name="de Vries R.P."/>
            <person name="Natvig D.O."/>
            <person name="Powell A.J."/>
            <person name="Tsang A."/>
            <person name="Grigoriev I.V."/>
        </authorList>
    </citation>
    <scope>NUCLEOTIDE SEQUENCE [LARGE SCALE GENOMIC DNA]</scope>
    <source>
        <strain evidence="1 2">CBS 494.80</strain>
    </source>
</reference>
<keyword evidence="2" id="KW-1185">Reference proteome</keyword>
<sequence length="102" mass="11443">MPSLTLNSDELILLALALEKTPNLDRNMIAERLGIKLNTASKRWSKFKEKIIKAAGEATDFTDDAEASEADVRKNISERGGKRHFKVKNVVDQEENEDVDEA</sequence>
<protein>
    <submittedName>
        <fullName evidence="1">Uncharacterized protein</fullName>
    </submittedName>
</protein>
<organism evidence="1 2">
    <name type="scientific">Oculimacula yallundae</name>
    <dbReference type="NCBI Taxonomy" id="86028"/>
    <lineage>
        <taxon>Eukaryota</taxon>
        <taxon>Fungi</taxon>
        <taxon>Dikarya</taxon>
        <taxon>Ascomycota</taxon>
        <taxon>Pezizomycotina</taxon>
        <taxon>Leotiomycetes</taxon>
        <taxon>Helotiales</taxon>
        <taxon>Ploettnerulaceae</taxon>
        <taxon>Oculimacula</taxon>
    </lineage>
</organism>
<accession>A0ABR4BWG1</accession>
<gene>
    <name evidence="1" type="ORF">VTL71DRAFT_6943</name>
</gene>
<proteinExistence type="predicted"/>
<evidence type="ECO:0000313" key="2">
    <source>
        <dbReference type="Proteomes" id="UP001595075"/>
    </source>
</evidence>
<comment type="caution">
    <text evidence="1">The sequence shown here is derived from an EMBL/GenBank/DDBJ whole genome shotgun (WGS) entry which is preliminary data.</text>
</comment>
<name>A0ABR4BWG1_9HELO</name>
<dbReference type="Proteomes" id="UP001595075">
    <property type="component" value="Unassembled WGS sequence"/>
</dbReference>
<evidence type="ECO:0000313" key="1">
    <source>
        <dbReference type="EMBL" id="KAL2061566.1"/>
    </source>
</evidence>